<dbReference type="InterPro" id="IPR012674">
    <property type="entry name" value="Calycin"/>
</dbReference>
<name>A0A8C0D378_BALMU</name>
<dbReference type="Gene3D" id="2.40.128.20">
    <property type="match status" value="1"/>
</dbReference>
<evidence type="ECO:0000256" key="1">
    <source>
        <dbReference type="ARBA" id="ARBA00008390"/>
    </source>
</evidence>
<dbReference type="OMA" id="NCFVCVT"/>
<protein>
    <recommendedName>
        <fullName evidence="2">Lipocalin/cytosolic fatty-acid binding domain-containing protein</fullName>
    </recommendedName>
</protein>
<feature type="domain" description="Lipocalin/cytosolic fatty-acid binding" evidence="2">
    <location>
        <begin position="34"/>
        <end position="118"/>
    </location>
</feature>
<dbReference type="AlphaFoldDB" id="A0A8C0D378"/>
<dbReference type="SUPFAM" id="SSF50814">
    <property type="entry name" value="Lipocalins"/>
    <property type="match status" value="1"/>
</dbReference>
<accession>A0A8C0D378</accession>
<reference evidence="3" key="1">
    <citation type="submission" date="2023-09" db="UniProtKB">
        <authorList>
            <consortium name="Ensembl"/>
        </authorList>
    </citation>
    <scope>IDENTIFICATION</scope>
</reference>
<sequence>MNNCFVCVTLKVSISRQNFVFYCFFLRTTFLSTRNLSCLAKPTVPISTNEDEITVKTKSIFQINENSFKMREEFEETILGGQKTKNTVTLDNDSLIQVQDWAGRETPRRRKLVDGKMAMETCVISGSLKSRHQDKTKGT</sequence>
<dbReference type="InterPro" id="IPR031259">
    <property type="entry name" value="ILBP"/>
</dbReference>
<dbReference type="InterPro" id="IPR000566">
    <property type="entry name" value="Lipocln_cytosolic_FA-bd_dom"/>
</dbReference>
<evidence type="ECO:0000259" key="2">
    <source>
        <dbReference type="Pfam" id="PF00061"/>
    </source>
</evidence>
<dbReference type="Pfam" id="PF00061">
    <property type="entry name" value="Lipocalin"/>
    <property type="match status" value="1"/>
</dbReference>
<comment type="similarity">
    <text evidence="1">Belongs to the calycin superfamily. Fatty-acid binding protein (FABP) family.</text>
</comment>
<organism evidence="3">
    <name type="scientific">Balaenoptera musculus</name>
    <name type="common">Blue whale</name>
    <dbReference type="NCBI Taxonomy" id="9771"/>
    <lineage>
        <taxon>Eukaryota</taxon>
        <taxon>Metazoa</taxon>
        <taxon>Chordata</taxon>
        <taxon>Craniata</taxon>
        <taxon>Vertebrata</taxon>
        <taxon>Euteleostomi</taxon>
        <taxon>Mammalia</taxon>
        <taxon>Eutheria</taxon>
        <taxon>Laurasiatheria</taxon>
        <taxon>Artiodactyla</taxon>
        <taxon>Whippomorpha</taxon>
        <taxon>Cetacea</taxon>
        <taxon>Mysticeti</taxon>
        <taxon>Balaenopteridae</taxon>
        <taxon>Balaenoptera</taxon>
    </lineage>
</organism>
<dbReference type="Ensembl" id="ENSBMST00010015631.1">
    <property type="protein sequence ID" value="ENSBMSP00010014099.1"/>
    <property type="gene ID" value="ENSBMSG00010010306.1"/>
</dbReference>
<dbReference type="GO" id="GO:0008289">
    <property type="term" value="F:lipid binding"/>
    <property type="evidence" value="ECO:0007669"/>
    <property type="project" value="InterPro"/>
</dbReference>
<dbReference type="GeneTree" id="ENSGT00940000162398"/>
<dbReference type="PANTHER" id="PTHR11955">
    <property type="entry name" value="FATTY ACID BINDING PROTEIN"/>
    <property type="match status" value="1"/>
</dbReference>
<evidence type="ECO:0000313" key="3">
    <source>
        <dbReference type="Ensembl" id="ENSBMSP00010014099.1"/>
    </source>
</evidence>
<proteinExistence type="inferred from homology"/>